<comment type="similarity">
    <text evidence="10">Belongs to the NqrB/RnfD family.</text>
</comment>
<keyword evidence="9 10" id="KW-0472">Membrane</keyword>
<dbReference type="InterPro" id="IPR011303">
    <property type="entry name" value="RnfD_bac"/>
</dbReference>
<evidence type="ECO:0000256" key="9">
    <source>
        <dbReference type="ARBA" id="ARBA00023136"/>
    </source>
</evidence>
<feature type="transmembrane region" description="Helical" evidence="10">
    <location>
        <begin position="95"/>
        <end position="113"/>
    </location>
</feature>
<evidence type="ECO:0000256" key="5">
    <source>
        <dbReference type="ARBA" id="ARBA00022692"/>
    </source>
</evidence>
<evidence type="ECO:0000256" key="2">
    <source>
        <dbReference type="ARBA" id="ARBA00022553"/>
    </source>
</evidence>
<dbReference type="InterPro" id="IPR004338">
    <property type="entry name" value="NqrB/RnfD"/>
</dbReference>
<keyword evidence="10" id="KW-1003">Cell membrane</keyword>
<reference evidence="11" key="1">
    <citation type="journal article" date="2021" name="PeerJ">
        <title>Extensive microbial diversity within the chicken gut microbiome revealed by metagenomics and culture.</title>
        <authorList>
            <person name="Gilroy R."/>
            <person name="Ravi A."/>
            <person name="Getino M."/>
            <person name="Pursley I."/>
            <person name="Horton D.L."/>
            <person name="Alikhan N.F."/>
            <person name="Baker D."/>
            <person name="Gharbi K."/>
            <person name="Hall N."/>
            <person name="Watson M."/>
            <person name="Adriaenssens E.M."/>
            <person name="Foster-Nyarko E."/>
            <person name="Jarju S."/>
            <person name="Secka A."/>
            <person name="Antonio M."/>
            <person name="Oren A."/>
            <person name="Chaudhuri R.R."/>
            <person name="La Ragione R."/>
            <person name="Hildebrand F."/>
            <person name="Pallen M.J."/>
        </authorList>
    </citation>
    <scope>NUCLEOTIDE SEQUENCE</scope>
    <source>
        <strain evidence="11">CHK192-9172</strain>
    </source>
</reference>
<evidence type="ECO:0000256" key="8">
    <source>
        <dbReference type="ARBA" id="ARBA00022989"/>
    </source>
</evidence>
<feature type="transmembrane region" description="Helical" evidence="10">
    <location>
        <begin position="45"/>
        <end position="63"/>
    </location>
</feature>
<feature type="transmembrane region" description="Helical" evidence="10">
    <location>
        <begin position="22"/>
        <end position="39"/>
    </location>
</feature>
<accession>A0A9D2D2F1</accession>
<evidence type="ECO:0000313" key="12">
    <source>
        <dbReference type="Proteomes" id="UP000824024"/>
    </source>
</evidence>
<dbReference type="Pfam" id="PF03116">
    <property type="entry name" value="NQR2_RnfD_RnfE"/>
    <property type="match status" value="1"/>
</dbReference>
<evidence type="ECO:0000256" key="4">
    <source>
        <dbReference type="ARBA" id="ARBA00022643"/>
    </source>
</evidence>
<keyword evidence="5 10" id="KW-0812">Transmembrane</keyword>
<feature type="transmembrane region" description="Helical" evidence="10">
    <location>
        <begin position="230"/>
        <end position="249"/>
    </location>
</feature>
<keyword evidence="7 10" id="KW-0249">Electron transport</keyword>
<keyword evidence="3 10" id="KW-0285">Flavoprotein</keyword>
<comment type="caution">
    <text evidence="11">The sequence shown here is derived from an EMBL/GenBank/DDBJ whole genome shotgun (WGS) entry which is preliminary data.</text>
</comment>
<name>A0A9D2D2F1_9FIRM</name>
<dbReference type="AlphaFoldDB" id="A0A9D2D2F1"/>
<evidence type="ECO:0000313" key="11">
    <source>
        <dbReference type="EMBL" id="HIZ07338.1"/>
    </source>
</evidence>
<dbReference type="Proteomes" id="UP000824024">
    <property type="component" value="Unassembled WGS sequence"/>
</dbReference>
<sequence>MSDLYNVTASPHIRSKASTSRIMLYVIIALLPATVFGIFNFGPRALAVIVVTIASCLVSEWIFNKITHKKQTIGDLSCIVTGLLLALNLSHTIPFWIAIVGGGFAIIVVKMLFGGLGQNFMNPALGARCFLLLAFTGPMTSFTFDGVTGPTPLAIIKENGQLYSDSMAMFTGRIAGTIGETSVIALLIGAIFLIAMGVIDLRIPGTYILTFVIFIILFGGHLTSGDLPQFVVQQVCGGGLILGAFFMATDYVTSPITPRGKIIYGIICGCLLGIFRMFGSSAEGCSYSIIFANILVPLIERFTIPKPFGKGGEK</sequence>
<dbReference type="EC" id="7.-.-.-" evidence="10"/>
<keyword evidence="8 10" id="KW-1133">Transmembrane helix</keyword>
<comment type="function">
    <text evidence="10">Part of a membrane-bound complex that couples electron transfer with translocation of ions across the membrane.</text>
</comment>
<comment type="subcellular location">
    <subcellularLocation>
        <location evidence="10">Cell membrane</location>
        <topology evidence="10">Multi-pass membrane protein</topology>
    </subcellularLocation>
</comment>
<organism evidence="11 12">
    <name type="scientific">Candidatus Eubacterium avistercoris</name>
    <dbReference type="NCBI Taxonomy" id="2838567"/>
    <lineage>
        <taxon>Bacteria</taxon>
        <taxon>Bacillati</taxon>
        <taxon>Bacillota</taxon>
        <taxon>Clostridia</taxon>
        <taxon>Eubacteriales</taxon>
        <taxon>Eubacteriaceae</taxon>
        <taxon>Eubacterium</taxon>
    </lineage>
</organism>
<dbReference type="NCBIfam" id="TIGR01946">
    <property type="entry name" value="rnfD"/>
    <property type="match status" value="1"/>
</dbReference>
<comment type="subunit">
    <text evidence="10">The complex is composed of six subunits: RnfA, RnfB, RnfC, RnfD, RnfE and RnfG.</text>
</comment>
<keyword evidence="4 10" id="KW-0288">FMN</keyword>
<comment type="cofactor">
    <cofactor evidence="10">
        <name>FMN</name>
        <dbReference type="ChEBI" id="CHEBI:58210"/>
    </cofactor>
</comment>
<dbReference type="HAMAP" id="MF_00462">
    <property type="entry name" value="RsxD_RnfD"/>
    <property type="match status" value="1"/>
</dbReference>
<dbReference type="PANTHER" id="PTHR30578">
    <property type="entry name" value="ELECTRON TRANSPORT COMPLEX PROTEIN RNFD"/>
    <property type="match status" value="1"/>
</dbReference>
<keyword evidence="1 10" id="KW-0813">Transport</keyword>
<protein>
    <recommendedName>
        <fullName evidence="10">Ion-translocating oxidoreductase complex subunit D</fullName>
        <ecNumber evidence="10">7.-.-.-</ecNumber>
    </recommendedName>
    <alternativeName>
        <fullName evidence="10">Rnf electron transport complex subunit D</fullName>
    </alternativeName>
</protein>
<feature type="transmembrane region" description="Helical" evidence="10">
    <location>
        <begin position="261"/>
        <end position="279"/>
    </location>
</feature>
<evidence type="ECO:0000256" key="7">
    <source>
        <dbReference type="ARBA" id="ARBA00022982"/>
    </source>
</evidence>
<dbReference type="GO" id="GO:0005886">
    <property type="term" value="C:plasma membrane"/>
    <property type="evidence" value="ECO:0007669"/>
    <property type="project" value="UniProtKB-SubCell"/>
</dbReference>
<keyword evidence="2 10" id="KW-0597">Phosphoprotein</keyword>
<evidence type="ECO:0000256" key="6">
    <source>
        <dbReference type="ARBA" id="ARBA00022967"/>
    </source>
</evidence>
<dbReference type="GO" id="GO:0022900">
    <property type="term" value="P:electron transport chain"/>
    <property type="evidence" value="ECO:0007669"/>
    <property type="project" value="UniProtKB-UniRule"/>
</dbReference>
<feature type="transmembrane region" description="Helical" evidence="10">
    <location>
        <begin position="125"/>
        <end position="144"/>
    </location>
</feature>
<evidence type="ECO:0000256" key="3">
    <source>
        <dbReference type="ARBA" id="ARBA00022630"/>
    </source>
</evidence>
<reference evidence="11" key="2">
    <citation type="submission" date="2021-04" db="EMBL/GenBank/DDBJ databases">
        <authorList>
            <person name="Gilroy R."/>
        </authorList>
    </citation>
    <scope>NUCLEOTIDE SEQUENCE</scope>
    <source>
        <strain evidence="11">CHK192-9172</strain>
    </source>
</reference>
<dbReference type="PANTHER" id="PTHR30578:SF0">
    <property type="entry name" value="ION-TRANSLOCATING OXIDOREDUCTASE COMPLEX SUBUNIT D"/>
    <property type="match status" value="1"/>
</dbReference>
<feature type="transmembrane region" description="Helical" evidence="10">
    <location>
        <begin position="174"/>
        <end position="199"/>
    </location>
</feature>
<feature type="modified residue" description="FMN phosphoryl threonine" evidence="10">
    <location>
        <position position="151"/>
    </location>
</feature>
<evidence type="ECO:0000256" key="1">
    <source>
        <dbReference type="ARBA" id="ARBA00022448"/>
    </source>
</evidence>
<keyword evidence="6 10" id="KW-1278">Translocase</keyword>
<feature type="transmembrane region" description="Helical" evidence="10">
    <location>
        <begin position="206"/>
        <end position="224"/>
    </location>
</feature>
<evidence type="ECO:0000256" key="10">
    <source>
        <dbReference type="HAMAP-Rule" id="MF_00462"/>
    </source>
</evidence>
<proteinExistence type="inferred from homology"/>
<dbReference type="EMBL" id="DXCH01000147">
    <property type="protein sequence ID" value="HIZ07338.1"/>
    <property type="molecule type" value="Genomic_DNA"/>
</dbReference>
<gene>
    <name evidence="10" type="primary">rnfD</name>
    <name evidence="11" type="ORF">IAA08_05315</name>
</gene>
<dbReference type="GO" id="GO:0055085">
    <property type="term" value="P:transmembrane transport"/>
    <property type="evidence" value="ECO:0007669"/>
    <property type="project" value="InterPro"/>
</dbReference>